<proteinExistence type="predicted"/>
<accession>G5J5G2</accession>
<evidence type="ECO:0000313" key="2">
    <source>
        <dbReference type="EMBL" id="EHJ12565.1"/>
    </source>
</evidence>
<dbReference type="Pfam" id="PF13673">
    <property type="entry name" value="Acetyltransf_10"/>
    <property type="match status" value="1"/>
</dbReference>
<dbReference type="EMBL" id="AESD01000403">
    <property type="protein sequence ID" value="EHJ12565.1"/>
    <property type="molecule type" value="Genomic_DNA"/>
</dbReference>
<feature type="domain" description="N-acetyltransferase" evidence="1">
    <location>
        <begin position="2"/>
        <end position="144"/>
    </location>
</feature>
<dbReference type="PATRIC" id="fig|423471.3.peg.2559"/>
<evidence type="ECO:0000259" key="1">
    <source>
        <dbReference type="PROSITE" id="PS51186"/>
    </source>
</evidence>
<gene>
    <name evidence="2" type="ORF">CWATWH0003_2720</name>
</gene>
<reference evidence="2 3" key="1">
    <citation type="journal article" date="2011" name="Front. Microbiol.">
        <title>Two Strains of Crocosphaera watsonii with Highly Conserved Genomes are Distinguished by Strain-Specific Features.</title>
        <authorList>
            <person name="Bench S.R."/>
            <person name="Ilikchyan I.N."/>
            <person name="Tripp H.J."/>
            <person name="Zehr J.P."/>
        </authorList>
    </citation>
    <scope>NUCLEOTIDE SEQUENCE [LARGE SCALE GENOMIC DNA]</scope>
    <source>
        <strain evidence="2 3">WH 0003</strain>
    </source>
</reference>
<sequence>MVRIKAINETSPYLPEVNKLGDANKATLGFFYKGAFEEKARNKQILVALSDSGEFMGYLMYRNVKSHNRISIIHLCIKNNYRGQGIAKQLLNYLKSITSQYRGIELRCRRDYGIDNMWLKLGFCAVYDKKAKTKGKLLTYWWLDYGYPNLLSLINDQKSESKLSIIIDYSIFQEIYLYNHSSKPQEEKSKDSKVLLADWLEPNIEMWVSKEILNKINQINDYQKRQSIRNIFSQLSCINYTDQQYQRFLISIKSLIQENNLLIDESYLRHIVQSLASGINIILTNNVDILKLSDQFYEEFKVILISPNDFIKRFDDIEQQKNYHSRFFTGIHSLKQLPINLEEVNKLRHDLVNSCSEEEQQYFLENLRNFIFKKDTHECLIIKDEDNEAIALIVYNRSKKDQLEITMIRISEHYLAETVARHLLFTSISLSAQEGRQLTKITDKYLQYEIINIIQEDYFIETNNELSKLNLYLIDTKKNIADKLNKLEKKIPELTFFFQSFSENLRKNNLNAENILLIERYLFPLKIIDHDIKNFIIPIEPKWAADLFDQKLAEQTLFGFSQIKLALNREAVYYKSKRSPKQLALGISGRILWYVSSGSNRKKFCHVGRIRACSRLDEVIIDTPKELHRKYRHLGIYELSNILEVAKNDEQTEIMAIKFSDTELFEYPVSLKEAQEILKNKTTFISPTYINNEKFAIIYKQGMKGQ</sequence>
<dbReference type="Proteomes" id="UP000003477">
    <property type="component" value="Unassembled WGS sequence"/>
</dbReference>
<dbReference type="Gene3D" id="3.40.630.30">
    <property type="match status" value="1"/>
</dbReference>
<dbReference type="SUPFAM" id="SSF55729">
    <property type="entry name" value="Acyl-CoA N-acyltransferases (Nat)"/>
    <property type="match status" value="1"/>
</dbReference>
<dbReference type="AlphaFoldDB" id="G5J5G2"/>
<protein>
    <recommendedName>
        <fullName evidence="1">N-acetyltransferase domain-containing protein</fullName>
    </recommendedName>
</protein>
<dbReference type="CDD" id="cd04301">
    <property type="entry name" value="NAT_SF"/>
    <property type="match status" value="1"/>
</dbReference>
<name>G5J5G2_CROWT</name>
<comment type="caution">
    <text evidence="2">The sequence shown here is derived from an EMBL/GenBank/DDBJ whole genome shotgun (WGS) entry which is preliminary data.</text>
</comment>
<dbReference type="RefSeq" id="WP_007310896.1">
    <property type="nucleotide sequence ID" value="NZ_AESD01000403.1"/>
</dbReference>
<dbReference type="InterPro" id="IPR000182">
    <property type="entry name" value="GNAT_dom"/>
</dbReference>
<dbReference type="GeneID" id="88766367"/>
<dbReference type="PROSITE" id="PS51186">
    <property type="entry name" value="GNAT"/>
    <property type="match status" value="1"/>
</dbReference>
<dbReference type="InterPro" id="IPR016181">
    <property type="entry name" value="Acyl_CoA_acyltransferase"/>
</dbReference>
<dbReference type="GO" id="GO:0016747">
    <property type="term" value="F:acyltransferase activity, transferring groups other than amino-acyl groups"/>
    <property type="evidence" value="ECO:0007669"/>
    <property type="project" value="InterPro"/>
</dbReference>
<evidence type="ECO:0000313" key="3">
    <source>
        <dbReference type="Proteomes" id="UP000003477"/>
    </source>
</evidence>
<organism evidence="2 3">
    <name type="scientific">Crocosphaera watsonii WH 0003</name>
    <dbReference type="NCBI Taxonomy" id="423471"/>
    <lineage>
        <taxon>Bacteria</taxon>
        <taxon>Bacillati</taxon>
        <taxon>Cyanobacteriota</taxon>
        <taxon>Cyanophyceae</taxon>
        <taxon>Oscillatoriophycideae</taxon>
        <taxon>Chroococcales</taxon>
        <taxon>Aphanothecaceae</taxon>
        <taxon>Crocosphaera</taxon>
    </lineage>
</organism>